<keyword evidence="2" id="KW-1185">Reference proteome</keyword>
<comment type="caution">
    <text evidence="1">The sequence shown here is derived from an EMBL/GenBank/DDBJ whole genome shotgun (WGS) entry which is preliminary data.</text>
</comment>
<gene>
    <name evidence="1" type="ORF">H2200_007156</name>
</gene>
<proteinExistence type="predicted"/>
<accession>A0AA38X7U9</accession>
<sequence length="506" mass="57159">MTLMQTKAYWTSALTTPVHRTPAFTKPMAISLTEASAQRKGSTLDPYTLTIGFLIGLRLINNGQKQQGWQEIHHTCAKTTEVMKKQQPDLLTGLLSFVCATSWSGHPELFRLIVKYLLSSSLYCLGTEHPISKTLEALVTLVAAKTPVASETYKIIPELASKVIVDLNEAKQSQWTIDSSYIHSVEVDLVTRVRARLGPLAVRNMIEKKYSHWRSTLGPRNRHTLSMRFDLAKTFLFEAGCLDKQEERDQRLIAEQKGENILRKIVAQGEKFPADRYRIGSYFLAAEALARLYFANQKYTSAHTFFLRAVLWATEKLGSYHPYTGGLLTYFRALRKLVELGLVEVPADEEHLWQVHMCKEGSANAVEEGDWAPYHDEIDLEDNLELAELNTDPQMEGVHKPLGNSLGDNSIGALSRADMDSLPENTYGSASQGFEHHHVQRAQYVHADDLDTFTTHIGQDAPFAAEMTFEGLLNASAQDMLELFPEDHMRQEMQLDDLDQPLRYSR</sequence>
<dbReference type="AlphaFoldDB" id="A0AA38X7U9"/>
<evidence type="ECO:0000313" key="1">
    <source>
        <dbReference type="EMBL" id="KAJ9608168.1"/>
    </source>
</evidence>
<protein>
    <submittedName>
        <fullName evidence="1">Uncharacterized protein</fullName>
    </submittedName>
</protein>
<organism evidence="1 2">
    <name type="scientific">Cladophialophora chaetospira</name>
    <dbReference type="NCBI Taxonomy" id="386627"/>
    <lineage>
        <taxon>Eukaryota</taxon>
        <taxon>Fungi</taxon>
        <taxon>Dikarya</taxon>
        <taxon>Ascomycota</taxon>
        <taxon>Pezizomycotina</taxon>
        <taxon>Eurotiomycetes</taxon>
        <taxon>Chaetothyriomycetidae</taxon>
        <taxon>Chaetothyriales</taxon>
        <taxon>Herpotrichiellaceae</taxon>
        <taxon>Cladophialophora</taxon>
    </lineage>
</organism>
<reference evidence="1" key="1">
    <citation type="submission" date="2022-10" db="EMBL/GenBank/DDBJ databases">
        <title>Culturing micro-colonial fungi from biological soil crusts in the Mojave desert and describing Neophaeococcomyces mojavensis, and introducing the new genera and species Taxawa tesnikishii.</title>
        <authorList>
            <person name="Kurbessoian T."/>
            <person name="Stajich J.E."/>
        </authorList>
    </citation>
    <scope>NUCLEOTIDE SEQUENCE</scope>
    <source>
        <strain evidence="1">TK_41</strain>
    </source>
</reference>
<evidence type="ECO:0000313" key="2">
    <source>
        <dbReference type="Proteomes" id="UP001172673"/>
    </source>
</evidence>
<dbReference type="Proteomes" id="UP001172673">
    <property type="component" value="Unassembled WGS sequence"/>
</dbReference>
<dbReference type="EMBL" id="JAPDRK010000010">
    <property type="protein sequence ID" value="KAJ9608168.1"/>
    <property type="molecule type" value="Genomic_DNA"/>
</dbReference>
<name>A0AA38X7U9_9EURO</name>